<proteinExistence type="predicted"/>
<keyword evidence="2" id="KW-1133">Transmembrane helix</keyword>
<name>V6JGQ0_STRRC</name>
<feature type="compositionally biased region" description="Polar residues" evidence="1">
    <location>
        <begin position="1"/>
        <end position="11"/>
    </location>
</feature>
<gene>
    <name evidence="3" type="ORF">M878_44005</name>
</gene>
<dbReference type="HOGENOM" id="CLU_2345542_0_0_11"/>
<evidence type="ECO:0000256" key="1">
    <source>
        <dbReference type="SAM" id="MobiDB-lite"/>
    </source>
</evidence>
<protein>
    <submittedName>
        <fullName evidence="3">Uncharacterized protein</fullName>
    </submittedName>
</protein>
<dbReference type="EMBL" id="AWQX01000386">
    <property type="protein sequence ID" value="EST18883.1"/>
    <property type="molecule type" value="Genomic_DNA"/>
</dbReference>
<feature type="region of interest" description="Disordered" evidence="1">
    <location>
        <begin position="1"/>
        <end position="74"/>
    </location>
</feature>
<accession>V6JGQ0</accession>
<feature type="transmembrane region" description="Helical" evidence="2">
    <location>
        <begin position="77"/>
        <end position="96"/>
    </location>
</feature>
<evidence type="ECO:0000313" key="4">
    <source>
        <dbReference type="Proteomes" id="UP000017984"/>
    </source>
</evidence>
<comment type="caution">
    <text evidence="3">The sequence shown here is derived from an EMBL/GenBank/DDBJ whole genome shotgun (WGS) entry which is preliminary data.</text>
</comment>
<keyword evidence="2" id="KW-0472">Membrane</keyword>
<dbReference type="AlphaFoldDB" id="V6JGQ0"/>
<organism evidence="3 4">
    <name type="scientific">Streptomyces roseochromogenus subsp. oscitans DS 12.976</name>
    <dbReference type="NCBI Taxonomy" id="1352936"/>
    <lineage>
        <taxon>Bacteria</taxon>
        <taxon>Bacillati</taxon>
        <taxon>Actinomycetota</taxon>
        <taxon>Actinomycetes</taxon>
        <taxon>Kitasatosporales</taxon>
        <taxon>Streptomycetaceae</taxon>
        <taxon>Streptomyces</taxon>
    </lineage>
</organism>
<dbReference type="PATRIC" id="fig|1352936.5.peg.9127"/>
<reference evidence="3 4" key="1">
    <citation type="journal article" date="2014" name="Genome Announc.">
        <title>Draft Genome Sequence of Streptomyces roseochromogenes subsp. oscitans DS 12.976, Producer of the Aminocoumarin Antibiotic Clorobiocin.</title>
        <authorList>
            <person name="Ruckert C."/>
            <person name="Kalinowski J."/>
            <person name="Heide L."/>
            <person name="Apel A.K."/>
        </authorList>
    </citation>
    <scope>NUCLEOTIDE SEQUENCE [LARGE SCALE GENOMIC DNA]</scope>
    <source>
        <strain evidence="3 4">DS 12.976</strain>
    </source>
</reference>
<keyword evidence="4" id="KW-1185">Reference proteome</keyword>
<evidence type="ECO:0000313" key="3">
    <source>
        <dbReference type="EMBL" id="EST18883.1"/>
    </source>
</evidence>
<keyword evidence="2" id="KW-0812">Transmembrane</keyword>
<dbReference type="Proteomes" id="UP000017984">
    <property type="component" value="Chromosome"/>
</dbReference>
<evidence type="ECO:0000256" key="2">
    <source>
        <dbReference type="SAM" id="Phobius"/>
    </source>
</evidence>
<sequence>MKKRTTNNGVNTIHGGGGFSGGGHHGGGFSGHHHSGGLGHHGNSQHHHHTGDSQGFAWIPSFRRRGSSGDSAGAGPMRVTLGLVLVMGIAALLLAAH</sequence>
<feature type="compositionally biased region" description="Gly residues" evidence="1">
    <location>
        <begin position="14"/>
        <end position="40"/>
    </location>
</feature>